<reference evidence="1 2" key="1">
    <citation type="journal article" date="2019" name="ISME J.">
        <title>Candidatus Macondimonas diazotrophica, a novel gammaproteobacterial genus dominating crude-oil-contaminated coastal sediments.</title>
        <authorList>
            <person name="Karthikeyan S."/>
            <person name="Konstantinidis K."/>
        </authorList>
    </citation>
    <scope>NUCLEOTIDE SEQUENCE [LARGE SCALE GENOMIC DNA]</scope>
    <source>
        <strain evidence="1 2">KTK01</strain>
    </source>
</reference>
<protein>
    <submittedName>
        <fullName evidence="1">Uncharacterized protein</fullName>
    </submittedName>
</protein>
<dbReference type="AlphaFoldDB" id="A0A4Z0F856"/>
<comment type="caution">
    <text evidence="1">The sequence shown here is derived from an EMBL/GenBank/DDBJ whole genome shotgun (WGS) entry which is preliminary data.</text>
</comment>
<gene>
    <name evidence="1" type="ORF">E4680_11370</name>
</gene>
<accession>A0A4Z0F856</accession>
<name>A0A4Z0F856_9GAMM</name>
<dbReference type="EMBL" id="SRIO01000017">
    <property type="protein sequence ID" value="TFZ81662.1"/>
    <property type="molecule type" value="Genomic_DNA"/>
</dbReference>
<organism evidence="1 2">
    <name type="scientific">Candidatus Macondimonas diazotrophica</name>
    <dbReference type="NCBI Taxonomy" id="2305248"/>
    <lineage>
        <taxon>Bacteria</taxon>
        <taxon>Pseudomonadati</taxon>
        <taxon>Pseudomonadota</taxon>
        <taxon>Gammaproteobacteria</taxon>
        <taxon>Chromatiales</taxon>
        <taxon>Ectothiorhodospiraceae</taxon>
        <taxon>Candidatus Macondimonas</taxon>
    </lineage>
</organism>
<dbReference type="Proteomes" id="UP000297890">
    <property type="component" value="Unassembled WGS sequence"/>
</dbReference>
<evidence type="ECO:0000313" key="1">
    <source>
        <dbReference type="EMBL" id="TFZ81662.1"/>
    </source>
</evidence>
<proteinExistence type="predicted"/>
<evidence type="ECO:0000313" key="2">
    <source>
        <dbReference type="Proteomes" id="UP000297890"/>
    </source>
</evidence>
<keyword evidence="2" id="KW-1185">Reference proteome</keyword>
<sequence>MAGINDITNLAAAIQAVTGSETEQTQQTKITPEGVTRLVNDILSGESGLGRIGSSTRRSGLYNSTTQELLVNDLLSRAATRAQLAGAPTTTTTDVKGAGLMPLVSTIGGSMLLNSVLKNGVSNTLGPLLGKGAGKGAAATSAVTTGTVPPVANLTTGGAAGASGAAGSIQSFLGGNAAQLGGGLLSGILQGEDALEPENLLLTSALGFLTGGFPGLGSALLGTGIGSFGEDVFGKIGDIGKDIIDSIGDFFGDLF</sequence>
<dbReference type="RefSeq" id="WP_135282539.1">
    <property type="nucleotide sequence ID" value="NZ_SRIO01000017.1"/>
</dbReference>